<keyword evidence="1" id="KW-0175">Coiled coil</keyword>
<proteinExistence type="predicted"/>
<dbReference type="Proteomes" id="UP000520767">
    <property type="component" value="Unassembled WGS sequence"/>
</dbReference>
<dbReference type="RefSeq" id="WP_184815276.1">
    <property type="nucleotide sequence ID" value="NZ_JACHJQ010000009.1"/>
</dbReference>
<protein>
    <submittedName>
        <fullName evidence="3">Putative phage infection (PIP) family protein YhgE</fullName>
    </submittedName>
</protein>
<gene>
    <name evidence="3" type="ORF">FHR82_007517</name>
</gene>
<sequence length="289" mass="32300">MAAVDDRDPAGFTVVRHGFDREQVRQRMDELAAALERVASEREEAAAQAAELRGELEIARREIAALGDRLDNQGDEQSGARMLAIAKAQAAEVTARAKVAAEQTWSATEKASSELRDHYRALLRSLDEQHVELTRTRKSMMASAKAKVEEMTTEAERRQEAIDKAAERDRIRIDREFSESMAAKRDALRRELDKARSDCDREVTARLTAADEEARRRVDSVTAEVRKLTAVREQLSNRLRETKKLLDVSTSLMEPVEGEAEEPTTSAPPAAAEEKGKEAVPPQRQPAKR</sequence>
<evidence type="ECO:0000256" key="1">
    <source>
        <dbReference type="SAM" id="Coils"/>
    </source>
</evidence>
<evidence type="ECO:0000313" key="4">
    <source>
        <dbReference type="Proteomes" id="UP000520767"/>
    </source>
</evidence>
<comment type="caution">
    <text evidence="3">The sequence shown here is derived from an EMBL/GenBank/DDBJ whole genome shotgun (WGS) entry which is preliminary data.</text>
</comment>
<feature type="coiled-coil region" evidence="1">
    <location>
        <begin position="21"/>
        <end position="76"/>
    </location>
</feature>
<keyword evidence="4" id="KW-1185">Reference proteome</keyword>
<evidence type="ECO:0000256" key="2">
    <source>
        <dbReference type="SAM" id="MobiDB-lite"/>
    </source>
</evidence>
<evidence type="ECO:0000313" key="3">
    <source>
        <dbReference type="EMBL" id="MBB4911257.1"/>
    </source>
</evidence>
<reference evidence="3 4" key="1">
    <citation type="submission" date="2020-08" db="EMBL/GenBank/DDBJ databases">
        <title>Genomic Encyclopedia of Type Strains, Phase III (KMG-III): the genomes of soil and plant-associated and newly described type strains.</title>
        <authorList>
            <person name="Whitman W."/>
        </authorList>
    </citation>
    <scope>NUCLEOTIDE SEQUENCE [LARGE SCALE GENOMIC DNA]</scope>
    <source>
        <strain evidence="3 4">CECT 8960</strain>
    </source>
</reference>
<name>A0A7W7QCW6_9PSEU</name>
<organism evidence="3 4">
    <name type="scientific">Actinophytocola algeriensis</name>
    <dbReference type="NCBI Taxonomy" id="1768010"/>
    <lineage>
        <taxon>Bacteria</taxon>
        <taxon>Bacillati</taxon>
        <taxon>Actinomycetota</taxon>
        <taxon>Actinomycetes</taxon>
        <taxon>Pseudonocardiales</taxon>
        <taxon>Pseudonocardiaceae</taxon>
    </lineage>
</organism>
<accession>A0A7W7QCW6</accession>
<dbReference type="AlphaFoldDB" id="A0A7W7QCW6"/>
<feature type="region of interest" description="Disordered" evidence="2">
    <location>
        <begin position="241"/>
        <end position="289"/>
    </location>
</feature>
<dbReference type="EMBL" id="JACHJQ010000009">
    <property type="protein sequence ID" value="MBB4911257.1"/>
    <property type="molecule type" value="Genomic_DNA"/>
</dbReference>